<dbReference type="AlphaFoldDB" id="A0A852YYT2"/>
<dbReference type="InterPro" id="IPR036259">
    <property type="entry name" value="MFS_trans_sf"/>
</dbReference>
<dbReference type="Proteomes" id="UP000548304">
    <property type="component" value="Unassembled WGS sequence"/>
</dbReference>
<keyword evidence="6" id="KW-1185">Reference proteome</keyword>
<keyword evidence="4" id="KW-0472">Membrane</keyword>
<comment type="subcellular location">
    <subcellularLocation>
        <location evidence="1">Cell membrane</location>
        <topology evidence="1">Multi-pass membrane protein</topology>
    </subcellularLocation>
</comment>
<dbReference type="SUPFAM" id="SSF103473">
    <property type="entry name" value="MFS general substrate transporter"/>
    <property type="match status" value="1"/>
</dbReference>
<evidence type="ECO:0000313" key="6">
    <source>
        <dbReference type="Proteomes" id="UP000548304"/>
    </source>
</evidence>
<evidence type="ECO:0000256" key="2">
    <source>
        <dbReference type="ARBA" id="ARBA00022448"/>
    </source>
</evidence>
<keyword evidence="3" id="KW-1003">Cell membrane</keyword>
<evidence type="ECO:0008006" key="7">
    <source>
        <dbReference type="Google" id="ProtNLM"/>
    </source>
</evidence>
<dbReference type="EMBL" id="JACBYW010000006">
    <property type="protein sequence ID" value="NYH80234.1"/>
    <property type="molecule type" value="Genomic_DNA"/>
</dbReference>
<evidence type="ECO:0000256" key="1">
    <source>
        <dbReference type="ARBA" id="ARBA00004651"/>
    </source>
</evidence>
<keyword evidence="2" id="KW-0813">Transport</keyword>
<protein>
    <recommendedName>
        <fullName evidence="7">Major Facilitator Superfamily protein</fullName>
    </recommendedName>
</protein>
<dbReference type="PANTHER" id="PTHR43045:SF1">
    <property type="entry name" value="SHIKIMATE TRANSPORTER"/>
    <property type="match status" value="1"/>
</dbReference>
<keyword evidence="4" id="KW-1133">Transmembrane helix</keyword>
<comment type="caution">
    <text evidence="5">The sequence shown here is derived from an EMBL/GenBank/DDBJ whole genome shotgun (WGS) entry which is preliminary data.</text>
</comment>
<name>A0A852YYT2_9ACTN</name>
<accession>A0A852YYT2</accession>
<sequence length="99" mass="11175">MRLRVLESPAFRQVRTQNAVVKLPLVRVLRDQRRDVLKAMFVRAAEQSPFHIFTTFVLTYGTKELDVPRGQVLGCLMAAAALGLLSMPFFGWLSDVVGR</sequence>
<reference evidence="5 6" key="1">
    <citation type="submission" date="2020-07" db="EMBL/GenBank/DDBJ databases">
        <title>Genomic Encyclopedia of Type Strains, Phase III (KMG-III): the genomes of soil and plant-associated and newly described type strains.</title>
        <authorList>
            <person name="Whitman W."/>
        </authorList>
    </citation>
    <scope>NUCLEOTIDE SEQUENCE [LARGE SCALE GENOMIC DNA]</scope>
    <source>
        <strain evidence="5 6">CECT 8576</strain>
    </source>
</reference>
<dbReference type="GO" id="GO:0005886">
    <property type="term" value="C:plasma membrane"/>
    <property type="evidence" value="ECO:0007669"/>
    <property type="project" value="UniProtKB-SubCell"/>
</dbReference>
<evidence type="ECO:0000256" key="4">
    <source>
        <dbReference type="SAM" id="Phobius"/>
    </source>
</evidence>
<dbReference type="PANTHER" id="PTHR43045">
    <property type="entry name" value="SHIKIMATE TRANSPORTER"/>
    <property type="match status" value="1"/>
</dbReference>
<proteinExistence type="predicted"/>
<gene>
    <name evidence="5" type="ORF">FHR84_003583</name>
</gene>
<feature type="transmembrane region" description="Helical" evidence="4">
    <location>
        <begin position="72"/>
        <end position="93"/>
    </location>
</feature>
<keyword evidence="4" id="KW-0812">Transmembrane</keyword>
<organism evidence="5 6">
    <name type="scientific">Actinopolyspora biskrensis</name>
    <dbReference type="NCBI Taxonomy" id="1470178"/>
    <lineage>
        <taxon>Bacteria</taxon>
        <taxon>Bacillati</taxon>
        <taxon>Actinomycetota</taxon>
        <taxon>Actinomycetes</taxon>
        <taxon>Actinopolysporales</taxon>
        <taxon>Actinopolysporaceae</taxon>
        <taxon>Actinopolyspora</taxon>
    </lineage>
</organism>
<evidence type="ECO:0000313" key="5">
    <source>
        <dbReference type="EMBL" id="NYH80234.1"/>
    </source>
</evidence>
<dbReference type="RefSeq" id="WP_179536571.1">
    <property type="nucleotide sequence ID" value="NZ_JACBYW010000006.1"/>
</dbReference>
<evidence type="ECO:0000256" key="3">
    <source>
        <dbReference type="ARBA" id="ARBA00022475"/>
    </source>
</evidence>